<dbReference type="Pfam" id="PF00069">
    <property type="entry name" value="Pkinase"/>
    <property type="match status" value="1"/>
</dbReference>
<keyword evidence="9" id="KW-0472">Membrane</keyword>
<keyword evidence="9" id="KW-0812">Transmembrane</keyword>
<feature type="transmembrane region" description="Helical" evidence="9">
    <location>
        <begin position="356"/>
        <end position="377"/>
    </location>
</feature>
<dbReference type="InterPro" id="IPR017441">
    <property type="entry name" value="Protein_kinase_ATP_BS"/>
</dbReference>
<dbReference type="SMART" id="SM00220">
    <property type="entry name" value="S_TKc"/>
    <property type="match status" value="1"/>
</dbReference>
<keyword evidence="2" id="KW-0723">Serine/threonine-protein kinase</keyword>
<name>A0A7X1ZF22_9PROT</name>
<evidence type="ECO:0000259" key="10">
    <source>
        <dbReference type="PROSITE" id="PS50011"/>
    </source>
</evidence>
<feature type="compositionally biased region" description="Pro residues" evidence="8">
    <location>
        <begin position="485"/>
        <end position="506"/>
    </location>
</feature>
<dbReference type="OrthoDB" id="9801841at2"/>
<keyword evidence="5 11" id="KW-0418">Kinase</keyword>
<dbReference type="PROSITE" id="PS50011">
    <property type="entry name" value="PROTEIN_KINASE_DOM"/>
    <property type="match status" value="1"/>
</dbReference>
<evidence type="ECO:0000256" key="1">
    <source>
        <dbReference type="ARBA" id="ARBA00012513"/>
    </source>
</evidence>
<feature type="compositionally biased region" description="Polar residues" evidence="8">
    <location>
        <begin position="433"/>
        <end position="452"/>
    </location>
</feature>
<dbReference type="RefSeq" id="WP_153344318.1">
    <property type="nucleotide sequence ID" value="NZ_WIVE01000034.1"/>
</dbReference>
<feature type="compositionally biased region" description="Low complexity" evidence="8">
    <location>
        <begin position="473"/>
        <end position="484"/>
    </location>
</feature>
<feature type="compositionally biased region" description="Low complexity" evidence="8">
    <location>
        <begin position="332"/>
        <end position="341"/>
    </location>
</feature>
<dbReference type="InterPro" id="IPR008271">
    <property type="entry name" value="Ser/Thr_kinase_AS"/>
</dbReference>
<dbReference type="Proteomes" id="UP000434582">
    <property type="component" value="Unassembled WGS sequence"/>
</dbReference>
<dbReference type="Gene3D" id="3.30.200.20">
    <property type="entry name" value="Phosphorylase Kinase, domain 1"/>
    <property type="match status" value="1"/>
</dbReference>
<feature type="region of interest" description="Disordered" evidence="8">
    <location>
        <begin position="302"/>
        <end position="352"/>
    </location>
</feature>
<dbReference type="SUPFAM" id="SSF56112">
    <property type="entry name" value="Protein kinase-like (PK-like)"/>
    <property type="match status" value="1"/>
</dbReference>
<organism evidence="11 12">
    <name type="scientific">Roseospira navarrensis</name>
    <dbReference type="NCBI Taxonomy" id="140058"/>
    <lineage>
        <taxon>Bacteria</taxon>
        <taxon>Pseudomonadati</taxon>
        <taxon>Pseudomonadota</taxon>
        <taxon>Alphaproteobacteria</taxon>
        <taxon>Rhodospirillales</taxon>
        <taxon>Rhodospirillaceae</taxon>
        <taxon>Roseospira</taxon>
    </lineage>
</organism>
<keyword evidence="12" id="KW-1185">Reference proteome</keyword>
<dbReference type="Gene3D" id="1.10.510.10">
    <property type="entry name" value="Transferase(Phosphotransferase) domain 1"/>
    <property type="match status" value="1"/>
</dbReference>
<evidence type="ECO:0000256" key="5">
    <source>
        <dbReference type="ARBA" id="ARBA00022777"/>
    </source>
</evidence>
<dbReference type="PROSITE" id="PS00108">
    <property type="entry name" value="PROTEIN_KINASE_ST"/>
    <property type="match status" value="1"/>
</dbReference>
<evidence type="ECO:0000256" key="4">
    <source>
        <dbReference type="ARBA" id="ARBA00022741"/>
    </source>
</evidence>
<accession>A0A7X1ZF22</accession>
<dbReference type="InterPro" id="IPR000719">
    <property type="entry name" value="Prot_kinase_dom"/>
</dbReference>
<evidence type="ECO:0000256" key="9">
    <source>
        <dbReference type="SAM" id="Phobius"/>
    </source>
</evidence>
<evidence type="ECO:0000256" key="7">
    <source>
        <dbReference type="PROSITE-ProRule" id="PRU10141"/>
    </source>
</evidence>
<keyword evidence="3" id="KW-0808">Transferase</keyword>
<evidence type="ECO:0000313" key="12">
    <source>
        <dbReference type="Proteomes" id="UP000434582"/>
    </source>
</evidence>
<sequence length="655" mass="68398">MAEPGGPQHLGKYLLRRVLGKGAMGIVYEGYDEKLDRTVAIKTIRSELWDSDDADEMRERFIREARAVAGMSHPNIVTLYEFDEKDGTGFMALEFVAGQTLKAHMAAAPGRRMEPRDAIKVAVRILEGLAYSHRMEVTHRDIKPGNVMLTPDGQVKILDFGVARLASAGITVAGTMLGTPAYMAPEQLLGKGVDHRADLYSVGVVLYEMLTGRKPYEGDVNQIHLQVLQGEVEPPSALVPELTPELDDVVLSALSKDADTRFPDADSFAAALRDTLDEPLSIPTARPAFADPDATVVQGVGEGTWGSRGGTAPGLRTATGLRTGTGTGTGTAPGLRTARGAAPPPEPRKRKGRGGLVAALVLLLLAGGGGAGGWYWWTEIRPQRDGDGESAGTHTASAPAAVPSFANGSGDGGAGDGQSGPSGPSAPSGPGTGESTRSTGSAPGTAPETQAVATADPPDDAPPDPPADPPAEPSAEPSSGTAADPAPPTVPDPRPEPTPTPPPSDPPEQLAALPPDSLRVTTTRGPSPVFAPDETLDVTVRADRPLFTYCFYEMGHGDIVRIFPTQFAKDPMVKPGRDLRLPGDQPFLIRMDTPGETERVACIGAESDLTARVSVLLGGGGLEVLPVDSLDTILATINRAANGRAAAQTLTVRVR</sequence>
<evidence type="ECO:0000256" key="3">
    <source>
        <dbReference type="ARBA" id="ARBA00022679"/>
    </source>
</evidence>
<proteinExistence type="predicted"/>
<dbReference type="AlphaFoldDB" id="A0A7X1ZF22"/>
<dbReference type="InterPro" id="IPR011009">
    <property type="entry name" value="Kinase-like_dom_sf"/>
</dbReference>
<dbReference type="PANTHER" id="PTHR43289:SF6">
    <property type="entry name" value="SERINE_THREONINE-PROTEIN KINASE NEKL-3"/>
    <property type="match status" value="1"/>
</dbReference>
<feature type="compositionally biased region" description="Pro residues" evidence="8">
    <location>
        <begin position="463"/>
        <end position="472"/>
    </location>
</feature>
<keyword evidence="6 7" id="KW-0067">ATP-binding</keyword>
<evidence type="ECO:0000256" key="6">
    <source>
        <dbReference type="ARBA" id="ARBA00022840"/>
    </source>
</evidence>
<evidence type="ECO:0000256" key="8">
    <source>
        <dbReference type="SAM" id="MobiDB-lite"/>
    </source>
</evidence>
<gene>
    <name evidence="11" type="ORF">GHC57_11465</name>
</gene>
<dbReference type="InterPro" id="IPR025493">
    <property type="entry name" value="DUF4384"/>
</dbReference>
<feature type="compositionally biased region" description="Low complexity" evidence="8">
    <location>
        <begin position="313"/>
        <end position="322"/>
    </location>
</feature>
<dbReference type="PANTHER" id="PTHR43289">
    <property type="entry name" value="MITOGEN-ACTIVATED PROTEIN KINASE KINASE KINASE 20-RELATED"/>
    <property type="match status" value="1"/>
</dbReference>
<feature type="region of interest" description="Disordered" evidence="8">
    <location>
        <begin position="385"/>
        <end position="513"/>
    </location>
</feature>
<dbReference type="GO" id="GO:0005524">
    <property type="term" value="F:ATP binding"/>
    <property type="evidence" value="ECO:0007669"/>
    <property type="project" value="UniProtKB-UniRule"/>
</dbReference>
<feature type="domain" description="Protein kinase" evidence="10">
    <location>
        <begin position="13"/>
        <end position="276"/>
    </location>
</feature>
<dbReference type="GO" id="GO:0004674">
    <property type="term" value="F:protein serine/threonine kinase activity"/>
    <property type="evidence" value="ECO:0007669"/>
    <property type="project" value="UniProtKB-KW"/>
</dbReference>
<evidence type="ECO:0000313" key="11">
    <source>
        <dbReference type="EMBL" id="MQX37137.1"/>
    </source>
</evidence>
<dbReference type="EC" id="2.7.11.1" evidence="1"/>
<evidence type="ECO:0000256" key="2">
    <source>
        <dbReference type="ARBA" id="ARBA00022527"/>
    </source>
</evidence>
<protein>
    <recommendedName>
        <fullName evidence="1">non-specific serine/threonine protein kinase</fullName>
        <ecNumber evidence="1">2.7.11.1</ecNumber>
    </recommendedName>
</protein>
<feature type="compositionally biased region" description="Gly residues" evidence="8">
    <location>
        <begin position="302"/>
        <end position="312"/>
    </location>
</feature>
<reference evidence="11 12" key="1">
    <citation type="submission" date="2019-10" db="EMBL/GenBank/DDBJ databases">
        <title>Draft whole-genome sequence of the purple nonsulfur photosynthetic bacterium Roseospira navarrensis DSM 15114.</title>
        <authorList>
            <person name="Kyndt J.A."/>
            <person name="Meyer T.E."/>
        </authorList>
    </citation>
    <scope>NUCLEOTIDE SEQUENCE [LARGE SCALE GENOMIC DNA]</scope>
    <source>
        <strain evidence="11 12">DSM 15114</strain>
    </source>
</reference>
<dbReference type="FunFam" id="1.10.510.10:FF:000021">
    <property type="entry name" value="Serine/threonine protein kinase"/>
    <property type="match status" value="1"/>
</dbReference>
<keyword evidence="4 7" id="KW-0547">Nucleotide-binding</keyword>
<comment type="caution">
    <text evidence="11">The sequence shown here is derived from an EMBL/GenBank/DDBJ whole genome shotgun (WGS) entry which is preliminary data.</text>
</comment>
<feature type="binding site" evidence="7">
    <location>
        <position position="42"/>
    </location>
    <ligand>
        <name>ATP</name>
        <dbReference type="ChEBI" id="CHEBI:30616"/>
    </ligand>
</feature>
<dbReference type="EMBL" id="WIVE01000034">
    <property type="protein sequence ID" value="MQX37137.1"/>
    <property type="molecule type" value="Genomic_DNA"/>
</dbReference>
<feature type="compositionally biased region" description="Gly residues" evidence="8">
    <location>
        <begin position="409"/>
        <end position="420"/>
    </location>
</feature>
<keyword evidence="9" id="KW-1133">Transmembrane helix</keyword>
<dbReference type="Pfam" id="PF14326">
    <property type="entry name" value="DUF4384"/>
    <property type="match status" value="1"/>
</dbReference>
<dbReference type="CDD" id="cd14014">
    <property type="entry name" value="STKc_PknB_like"/>
    <property type="match status" value="1"/>
</dbReference>
<dbReference type="PROSITE" id="PS00107">
    <property type="entry name" value="PROTEIN_KINASE_ATP"/>
    <property type="match status" value="1"/>
</dbReference>